<proteinExistence type="predicted"/>
<dbReference type="AlphaFoldDB" id="A0AAN7YFF5"/>
<organism evidence="4 5">
    <name type="scientific">Meristemomyces frigidus</name>
    <dbReference type="NCBI Taxonomy" id="1508187"/>
    <lineage>
        <taxon>Eukaryota</taxon>
        <taxon>Fungi</taxon>
        <taxon>Dikarya</taxon>
        <taxon>Ascomycota</taxon>
        <taxon>Pezizomycotina</taxon>
        <taxon>Dothideomycetes</taxon>
        <taxon>Dothideomycetidae</taxon>
        <taxon>Mycosphaerellales</taxon>
        <taxon>Teratosphaeriaceae</taxon>
        <taxon>Meristemomyces</taxon>
    </lineage>
</organism>
<dbReference type="Proteomes" id="UP001310890">
    <property type="component" value="Unassembled WGS sequence"/>
</dbReference>
<evidence type="ECO:0000313" key="4">
    <source>
        <dbReference type="EMBL" id="KAK5111007.1"/>
    </source>
</evidence>
<protein>
    <recommendedName>
        <fullName evidence="3">NmrA-like domain-containing protein</fullName>
    </recommendedName>
</protein>
<keyword evidence="2" id="KW-0560">Oxidoreductase</keyword>
<gene>
    <name evidence="4" type="ORF">LTR62_005382</name>
</gene>
<dbReference type="SUPFAM" id="SSF51735">
    <property type="entry name" value="NAD(P)-binding Rossmann-fold domains"/>
    <property type="match status" value="1"/>
</dbReference>
<dbReference type="Gene3D" id="3.40.50.720">
    <property type="entry name" value="NAD(P)-binding Rossmann-like Domain"/>
    <property type="match status" value="1"/>
</dbReference>
<comment type="caution">
    <text evidence="4">The sequence shown here is derived from an EMBL/GenBank/DDBJ whole genome shotgun (WGS) entry which is preliminary data.</text>
</comment>
<dbReference type="EMBL" id="JAVRRL010000043">
    <property type="protein sequence ID" value="KAK5111007.1"/>
    <property type="molecule type" value="Genomic_DNA"/>
</dbReference>
<feature type="domain" description="NmrA-like" evidence="3">
    <location>
        <begin position="8"/>
        <end position="144"/>
    </location>
</feature>
<sequence length="331" mass="36446">MASTNRISRLVLVGASGNVGAPTLKHLLATSSQTNLHITVLTRPESHATFPSHPSLTVKTGTYDDPTFLQEVFAGQEAVMFALSFFAIAHEKSMIEAAARAGVRWIIPNEYAGDGLNAEMVDAVPVFHPKRDTRKYIEDLGRTYPGLRWIGVATNPFLEFCLQRKLFGIDQDAKTATLYPDAGRFNTTSLERIGLTIARLLALPITDEADPRSSLTHYANGFLYTSSFCVSQTELLRAIQRLMGSAPEEWEVDEGKTVKGWIEGCREAMKNGDAKGAWGLTFAYYMGEGLGGNYEKKAREDRRVLGLEGEEENLDEVVKRALRGGSLPKVV</sequence>
<dbReference type="Pfam" id="PF05368">
    <property type="entry name" value="NmrA"/>
    <property type="match status" value="1"/>
</dbReference>
<dbReference type="PANTHER" id="PTHR47706:SF9">
    <property type="entry name" value="NMRA-LIKE DOMAIN-CONTAINING PROTEIN-RELATED"/>
    <property type="match status" value="1"/>
</dbReference>
<dbReference type="InterPro" id="IPR008030">
    <property type="entry name" value="NmrA-like"/>
</dbReference>
<dbReference type="InterPro" id="IPR036291">
    <property type="entry name" value="NAD(P)-bd_dom_sf"/>
</dbReference>
<reference evidence="4" key="1">
    <citation type="submission" date="2023-08" db="EMBL/GenBank/DDBJ databases">
        <title>Black Yeasts Isolated from many extreme environments.</title>
        <authorList>
            <person name="Coleine C."/>
            <person name="Stajich J.E."/>
            <person name="Selbmann L."/>
        </authorList>
    </citation>
    <scope>NUCLEOTIDE SEQUENCE</scope>
    <source>
        <strain evidence="4">CCFEE 5401</strain>
    </source>
</reference>
<dbReference type="PANTHER" id="PTHR47706">
    <property type="entry name" value="NMRA-LIKE FAMILY PROTEIN"/>
    <property type="match status" value="1"/>
</dbReference>
<keyword evidence="1" id="KW-0521">NADP</keyword>
<accession>A0AAN7YFF5</accession>
<evidence type="ECO:0000259" key="3">
    <source>
        <dbReference type="Pfam" id="PF05368"/>
    </source>
</evidence>
<dbReference type="InterPro" id="IPR051609">
    <property type="entry name" value="NmrA/Isoflavone_reductase-like"/>
</dbReference>
<evidence type="ECO:0000313" key="5">
    <source>
        <dbReference type="Proteomes" id="UP001310890"/>
    </source>
</evidence>
<name>A0AAN7YFF5_9PEZI</name>
<dbReference type="GO" id="GO:0016491">
    <property type="term" value="F:oxidoreductase activity"/>
    <property type="evidence" value="ECO:0007669"/>
    <property type="project" value="UniProtKB-KW"/>
</dbReference>
<evidence type="ECO:0000256" key="1">
    <source>
        <dbReference type="ARBA" id="ARBA00022857"/>
    </source>
</evidence>
<evidence type="ECO:0000256" key="2">
    <source>
        <dbReference type="ARBA" id="ARBA00023002"/>
    </source>
</evidence>